<protein>
    <submittedName>
        <fullName evidence="1">Uncharacterized protein</fullName>
    </submittedName>
</protein>
<evidence type="ECO:0000313" key="1">
    <source>
        <dbReference type="EMBL" id="MBY85841.1"/>
    </source>
</evidence>
<dbReference type="AlphaFoldDB" id="A0A2S2R754"/>
<dbReference type="EMBL" id="GGMS01016638">
    <property type="protein sequence ID" value="MBY85841.1"/>
    <property type="molecule type" value="Transcribed_RNA"/>
</dbReference>
<dbReference type="OrthoDB" id="10033659at2759"/>
<accession>A0A2S2R754</accession>
<reference evidence="1" key="1">
    <citation type="submission" date="2018-04" db="EMBL/GenBank/DDBJ databases">
        <title>Transcriptome assembly of Sipha flava.</title>
        <authorList>
            <person name="Scully E.D."/>
            <person name="Geib S.M."/>
            <person name="Palmer N.A."/>
            <person name="Koch K."/>
            <person name="Bradshaw J."/>
            <person name="Heng-Moss T."/>
            <person name="Sarath G."/>
        </authorList>
    </citation>
    <scope>NUCLEOTIDE SEQUENCE</scope>
</reference>
<proteinExistence type="predicted"/>
<organism evidence="1">
    <name type="scientific">Sipha flava</name>
    <name type="common">yellow sugarcane aphid</name>
    <dbReference type="NCBI Taxonomy" id="143950"/>
    <lineage>
        <taxon>Eukaryota</taxon>
        <taxon>Metazoa</taxon>
        <taxon>Ecdysozoa</taxon>
        <taxon>Arthropoda</taxon>
        <taxon>Hexapoda</taxon>
        <taxon>Insecta</taxon>
        <taxon>Pterygota</taxon>
        <taxon>Neoptera</taxon>
        <taxon>Paraneoptera</taxon>
        <taxon>Hemiptera</taxon>
        <taxon>Sternorrhyncha</taxon>
        <taxon>Aphidomorpha</taxon>
        <taxon>Aphidoidea</taxon>
        <taxon>Aphididae</taxon>
        <taxon>Sipha</taxon>
    </lineage>
</organism>
<sequence>MMHCNLKFKKLRKTAKKSLQVMNFRNEATREIYREKTNKAIREYNIIQEINDVDNRWENIIQCLLKPVEEVLGERKTAARKEWIIDNIVKMINERRKYKNSTDQRSREKYRSLRNAINRECRKSKEAFLDSICTKVNIQLKSGK</sequence>
<name>A0A2S2R754_9HEMI</name>
<gene>
    <name evidence="1" type="ORF">g.99646</name>
</gene>